<organism evidence="2 3">
    <name type="scientific">Lacibacter sediminis</name>
    <dbReference type="NCBI Taxonomy" id="2760713"/>
    <lineage>
        <taxon>Bacteria</taxon>
        <taxon>Pseudomonadati</taxon>
        <taxon>Bacteroidota</taxon>
        <taxon>Chitinophagia</taxon>
        <taxon>Chitinophagales</taxon>
        <taxon>Chitinophagaceae</taxon>
        <taxon>Lacibacter</taxon>
    </lineage>
</organism>
<dbReference type="KEGG" id="lacs:H4075_20065"/>
<reference evidence="3" key="1">
    <citation type="submission" date="2020-08" db="EMBL/GenBank/DDBJ databases">
        <title>Lacibacter sp. S13-6-6 genome sequencing.</title>
        <authorList>
            <person name="Jin L."/>
        </authorList>
    </citation>
    <scope>NUCLEOTIDE SEQUENCE [LARGE SCALE GENOMIC DNA]</scope>
    <source>
        <strain evidence="3">S13-6-6</strain>
    </source>
</reference>
<feature type="domain" description="MoxR-vWA-beta-propeller ternary system" evidence="1">
    <location>
        <begin position="3"/>
        <end position="203"/>
    </location>
</feature>
<keyword evidence="3" id="KW-1185">Reference proteome</keyword>
<name>A0A7G5XFT1_9BACT</name>
<proteinExistence type="predicted"/>
<dbReference type="EMBL" id="CP060007">
    <property type="protein sequence ID" value="QNA44334.1"/>
    <property type="molecule type" value="Genomic_DNA"/>
</dbReference>
<evidence type="ECO:0000259" key="1">
    <source>
        <dbReference type="Pfam" id="PF19920"/>
    </source>
</evidence>
<dbReference type="Proteomes" id="UP000515344">
    <property type="component" value="Chromosome"/>
</dbReference>
<protein>
    <recommendedName>
        <fullName evidence="1">MoxR-vWA-beta-propeller ternary system domain-containing protein</fullName>
    </recommendedName>
</protein>
<sequence length="211" mass="24049">MRLAEFIQSLFTEGKVGVTNQPLELDEEQLNATKIILQQMYHEDVLDMPAPVPDFSEEAALWAATYFYHAVHLVVMRDAGEEIIEEQLKPFRGDINPSVIYSVDLIFRSLPNLFELAKGLAPADVLVKKLRETAAQWPFSSVGVDIEQSLADHDVILSNTSLKTEYIDRIIQQKDQKRVQQFGLEKYIYETAGEQIKLFWPGFTTEQTTAL</sequence>
<gene>
    <name evidence="2" type="ORF">H4075_20065</name>
</gene>
<accession>A0A7G5XFT1</accession>
<dbReference type="RefSeq" id="WP_182802596.1">
    <property type="nucleotide sequence ID" value="NZ_CP060007.1"/>
</dbReference>
<dbReference type="InterPro" id="IPR045549">
    <property type="entry name" value="bpX4"/>
</dbReference>
<dbReference type="AlphaFoldDB" id="A0A7G5XFT1"/>
<evidence type="ECO:0000313" key="2">
    <source>
        <dbReference type="EMBL" id="QNA44334.1"/>
    </source>
</evidence>
<dbReference type="Pfam" id="PF19920">
    <property type="entry name" value="bpX4"/>
    <property type="match status" value="1"/>
</dbReference>
<evidence type="ECO:0000313" key="3">
    <source>
        <dbReference type="Proteomes" id="UP000515344"/>
    </source>
</evidence>